<evidence type="ECO:0000313" key="2">
    <source>
        <dbReference type="Proteomes" id="UP001153050"/>
    </source>
</evidence>
<dbReference type="EMBL" id="CAKXZT010000166">
    <property type="protein sequence ID" value="CAH2408321.1"/>
    <property type="molecule type" value="Genomic_DNA"/>
</dbReference>
<proteinExistence type="predicted"/>
<reference evidence="1 2" key="1">
    <citation type="submission" date="2022-03" db="EMBL/GenBank/DDBJ databases">
        <authorList>
            <person name="Brunel B."/>
        </authorList>
    </citation>
    <scope>NUCLEOTIDE SEQUENCE [LARGE SCALE GENOMIC DNA]</scope>
    <source>
        <strain evidence="1">STM5069sample</strain>
    </source>
</reference>
<sequence length="21" mass="2364">MQVSRSIAIDWSRSGIEEVLS</sequence>
<keyword evidence="2" id="KW-1185">Reference proteome</keyword>
<dbReference type="Proteomes" id="UP001153050">
    <property type="component" value="Unassembled WGS sequence"/>
</dbReference>
<gene>
    <name evidence="1" type="ORF">MES5069_680031</name>
</gene>
<organism evidence="1 2">
    <name type="scientific">Mesorhizobium escarrei</name>
    <dbReference type="NCBI Taxonomy" id="666018"/>
    <lineage>
        <taxon>Bacteria</taxon>
        <taxon>Pseudomonadati</taxon>
        <taxon>Pseudomonadota</taxon>
        <taxon>Alphaproteobacteria</taxon>
        <taxon>Hyphomicrobiales</taxon>
        <taxon>Phyllobacteriaceae</taxon>
        <taxon>Mesorhizobium</taxon>
    </lineage>
</organism>
<evidence type="ECO:0000313" key="1">
    <source>
        <dbReference type="EMBL" id="CAH2408321.1"/>
    </source>
</evidence>
<comment type="caution">
    <text evidence="1">The sequence shown here is derived from an EMBL/GenBank/DDBJ whole genome shotgun (WGS) entry which is preliminary data.</text>
</comment>
<protein>
    <submittedName>
        <fullName evidence="1">Uncharacterized protein</fullName>
    </submittedName>
</protein>
<name>A0ABM9EG42_9HYPH</name>
<accession>A0ABM9EG42</accession>